<comment type="caution">
    <text evidence="1">The sequence shown here is derived from an EMBL/GenBank/DDBJ whole genome shotgun (WGS) entry which is preliminary data.</text>
</comment>
<keyword evidence="2" id="KW-1185">Reference proteome</keyword>
<dbReference type="Proteomes" id="UP001233999">
    <property type="component" value="Unassembled WGS sequence"/>
</dbReference>
<sequence length="93" mass="10765">TSKNKIQYRQVCSVWKMNSNRKPLVTASPLSLLHLDHSRIKETQVVPHTLSMANIMLHVKKSRVKRICAVQSKDRRDPYRRLASILSDFASCF</sequence>
<gene>
    <name evidence="1" type="ORF">L9F63_000128</name>
</gene>
<feature type="non-terminal residue" evidence="1">
    <location>
        <position position="1"/>
    </location>
</feature>
<reference evidence="1" key="1">
    <citation type="journal article" date="2023" name="IScience">
        <title>Live-bearing cockroach genome reveals convergent evolutionary mechanisms linked to viviparity in insects and beyond.</title>
        <authorList>
            <person name="Fouks B."/>
            <person name="Harrison M.C."/>
            <person name="Mikhailova A.A."/>
            <person name="Marchal E."/>
            <person name="English S."/>
            <person name="Carruthers M."/>
            <person name="Jennings E.C."/>
            <person name="Chiamaka E.L."/>
            <person name="Frigard R.A."/>
            <person name="Pippel M."/>
            <person name="Attardo G.M."/>
            <person name="Benoit J.B."/>
            <person name="Bornberg-Bauer E."/>
            <person name="Tobe S.S."/>
        </authorList>
    </citation>
    <scope>NUCLEOTIDE SEQUENCE</scope>
    <source>
        <strain evidence="1">Stay&amp;Tobe</strain>
    </source>
</reference>
<dbReference type="AlphaFoldDB" id="A0AAD8EU33"/>
<dbReference type="EMBL" id="JASPKZ010000004">
    <property type="protein sequence ID" value="KAJ9601737.1"/>
    <property type="molecule type" value="Genomic_DNA"/>
</dbReference>
<organism evidence="1 2">
    <name type="scientific">Diploptera punctata</name>
    <name type="common">Pacific beetle cockroach</name>
    <dbReference type="NCBI Taxonomy" id="6984"/>
    <lineage>
        <taxon>Eukaryota</taxon>
        <taxon>Metazoa</taxon>
        <taxon>Ecdysozoa</taxon>
        <taxon>Arthropoda</taxon>
        <taxon>Hexapoda</taxon>
        <taxon>Insecta</taxon>
        <taxon>Pterygota</taxon>
        <taxon>Neoptera</taxon>
        <taxon>Polyneoptera</taxon>
        <taxon>Dictyoptera</taxon>
        <taxon>Blattodea</taxon>
        <taxon>Blaberoidea</taxon>
        <taxon>Blaberidae</taxon>
        <taxon>Diplopterinae</taxon>
        <taxon>Diploptera</taxon>
    </lineage>
</organism>
<feature type="non-terminal residue" evidence="1">
    <location>
        <position position="93"/>
    </location>
</feature>
<reference evidence="1" key="2">
    <citation type="submission" date="2023-05" db="EMBL/GenBank/DDBJ databases">
        <authorList>
            <person name="Fouks B."/>
        </authorList>
    </citation>
    <scope>NUCLEOTIDE SEQUENCE</scope>
    <source>
        <strain evidence="1">Stay&amp;Tobe</strain>
        <tissue evidence="1">Testes</tissue>
    </source>
</reference>
<evidence type="ECO:0000313" key="2">
    <source>
        <dbReference type="Proteomes" id="UP001233999"/>
    </source>
</evidence>
<name>A0AAD8EU33_DIPPU</name>
<protein>
    <submittedName>
        <fullName evidence="1">Uncharacterized protein</fullName>
    </submittedName>
</protein>
<proteinExistence type="predicted"/>
<accession>A0AAD8EU33</accession>
<evidence type="ECO:0000313" key="1">
    <source>
        <dbReference type="EMBL" id="KAJ9601737.1"/>
    </source>
</evidence>